<dbReference type="InterPro" id="IPR003599">
    <property type="entry name" value="Ig_sub"/>
</dbReference>
<accession>A0AAV1P3W8</accession>
<dbReference type="CDD" id="cd00096">
    <property type="entry name" value="Ig"/>
    <property type="match status" value="1"/>
</dbReference>
<keyword evidence="4" id="KW-0732">Signal</keyword>
<dbReference type="SUPFAM" id="SSF48726">
    <property type="entry name" value="Immunoglobulin"/>
    <property type="match status" value="2"/>
</dbReference>
<evidence type="ECO:0000256" key="4">
    <source>
        <dbReference type="SAM" id="SignalP"/>
    </source>
</evidence>
<name>A0AAV1P3W8_SCOSC</name>
<evidence type="ECO:0000256" key="3">
    <source>
        <dbReference type="SAM" id="Phobius"/>
    </source>
</evidence>
<dbReference type="Gene3D" id="2.60.40.10">
    <property type="entry name" value="Immunoglobulins"/>
    <property type="match status" value="2"/>
</dbReference>
<dbReference type="InterPro" id="IPR021963">
    <property type="entry name" value="Tcell_CD4_Cterm"/>
</dbReference>
<reference evidence="6 7" key="1">
    <citation type="submission" date="2024-01" db="EMBL/GenBank/DDBJ databases">
        <authorList>
            <person name="Alioto T."/>
            <person name="Alioto T."/>
            <person name="Gomez Garrido J."/>
        </authorList>
    </citation>
    <scope>NUCLEOTIDE SEQUENCE [LARGE SCALE GENOMIC DNA]</scope>
</reference>
<dbReference type="SMART" id="SM00409">
    <property type="entry name" value="IG"/>
    <property type="match status" value="2"/>
</dbReference>
<evidence type="ECO:0000256" key="1">
    <source>
        <dbReference type="ARBA" id="ARBA00023319"/>
    </source>
</evidence>
<proteinExistence type="predicted"/>
<feature type="signal peptide" evidence="4">
    <location>
        <begin position="1"/>
        <end position="28"/>
    </location>
</feature>
<feature type="chain" id="PRO_5043516692" evidence="4">
    <location>
        <begin position="29"/>
        <end position="316"/>
    </location>
</feature>
<dbReference type="Gene3D" id="1.20.5.900">
    <property type="entry name" value="transmembrane domain of human cd4"/>
    <property type="match status" value="1"/>
</dbReference>
<keyword evidence="3" id="KW-0812">Transmembrane</keyword>
<keyword evidence="7" id="KW-1185">Reference proteome</keyword>
<comment type="caution">
    <text evidence="6">The sequence shown here is derived from an EMBL/GenBank/DDBJ whole genome shotgun (WGS) entry which is preliminary data.</text>
</comment>
<dbReference type="InterPro" id="IPR007110">
    <property type="entry name" value="Ig-like_dom"/>
</dbReference>
<gene>
    <name evidence="6" type="ORF">FSCOSCO3_A031896</name>
</gene>
<feature type="compositionally biased region" description="Polar residues" evidence="2">
    <location>
        <begin position="202"/>
        <end position="228"/>
    </location>
</feature>
<evidence type="ECO:0000313" key="7">
    <source>
        <dbReference type="Proteomes" id="UP001314229"/>
    </source>
</evidence>
<dbReference type="AlphaFoldDB" id="A0AAV1P3W8"/>
<dbReference type="InterPro" id="IPR003598">
    <property type="entry name" value="Ig_sub2"/>
</dbReference>
<feature type="domain" description="Ig-like" evidence="5">
    <location>
        <begin position="130"/>
        <end position="191"/>
    </location>
</feature>
<evidence type="ECO:0000259" key="5">
    <source>
        <dbReference type="PROSITE" id="PS50835"/>
    </source>
</evidence>
<keyword evidence="3" id="KW-0472">Membrane</keyword>
<evidence type="ECO:0000313" key="6">
    <source>
        <dbReference type="EMBL" id="CAK6966253.1"/>
    </source>
</evidence>
<keyword evidence="3" id="KW-1133">Transmembrane helix</keyword>
<feature type="region of interest" description="Disordered" evidence="2">
    <location>
        <begin position="290"/>
        <end position="316"/>
    </location>
</feature>
<feature type="domain" description="Ig-like" evidence="5">
    <location>
        <begin position="7"/>
        <end position="122"/>
    </location>
</feature>
<dbReference type="InterPro" id="IPR013783">
    <property type="entry name" value="Ig-like_fold"/>
</dbReference>
<evidence type="ECO:0000256" key="2">
    <source>
        <dbReference type="SAM" id="MobiDB-lite"/>
    </source>
</evidence>
<dbReference type="InterPro" id="IPR013151">
    <property type="entry name" value="Immunoglobulin_dom"/>
</dbReference>
<dbReference type="Pfam" id="PF00047">
    <property type="entry name" value="ig"/>
    <property type="match status" value="1"/>
</dbReference>
<feature type="transmembrane region" description="Helical" evidence="3">
    <location>
        <begin position="240"/>
        <end position="266"/>
    </location>
</feature>
<keyword evidence="1" id="KW-0393">Immunoglobulin domain</keyword>
<dbReference type="EMBL" id="CAWUFR010000091">
    <property type="protein sequence ID" value="CAK6966253.1"/>
    <property type="molecule type" value="Genomic_DNA"/>
</dbReference>
<feature type="region of interest" description="Disordered" evidence="2">
    <location>
        <begin position="200"/>
        <end position="228"/>
    </location>
</feature>
<dbReference type="PROSITE" id="PS50835">
    <property type="entry name" value="IG_LIKE"/>
    <property type="match status" value="2"/>
</dbReference>
<organism evidence="6 7">
    <name type="scientific">Scomber scombrus</name>
    <name type="common">Atlantic mackerel</name>
    <name type="synonym">Scomber vernalis</name>
    <dbReference type="NCBI Taxonomy" id="13677"/>
    <lineage>
        <taxon>Eukaryota</taxon>
        <taxon>Metazoa</taxon>
        <taxon>Chordata</taxon>
        <taxon>Craniata</taxon>
        <taxon>Vertebrata</taxon>
        <taxon>Euteleostomi</taxon>
        <taxon>Actinopterygii</taxon>
        <taxon>Neopterygii</taxon>
        <taxon>Teleostei</taxon>
        <taxon>Neoteleostei</taxon>
        <taxon>Acanthomorphata</taxon>
        <taxon>Pelagiaria</taxon>
        <taxon>Scombriformes</taxon>
        <taxon>Scombridae</taxon>
        <taxon>Scomber</taxon>
    </lineage>
</organism>
<dbReference type="PANTHER" id="PTHR11422:SF6">
    <property type="entry name" value="HEMICENTIN-1 ISOFORM X1"/>
    <property type="match status" value="1"/>
</dbReference>
<dbReference type="Proteomes" id="UP001314229">
    <property type="component" value="Unassembled WGS sequence"/>
</dbReference>
<protein>
    <submittedName>
        <fullName evidence="6">CD4-2 molecule, tandem duplicate 2</fullName>
    </submittedName>
</protein>
<dbReference type="PANTHER" id="PTHR11422">
    <property type="entry name" value="T-CELL SURFACE GLYCOPROTEIN CD4"/>
    <property type="match status" value="1"/>
</dbReference>
<dbReference type="SMART" id="SM00408">
    <property type="entry name" value="IGc2"/>
    <property type="match status" value="2"/>
</dbReference>
<dbReference type="InterPro" id="IPR036179">
    <property type="entry name" value="Ig-like_dom_sf"/>
</dbReference>
<feature type="compositionally biased region" description="Basic and acidic residues" evidence="2">
    <location>
        <begin position="304"/>
        <end position="316"/>
    </location>
</feature>
<dbReference type="Pfam" id="PF12104">
    <property type="entry name" value="Tcell_CD4_C"/>
    <property type="match status" value="1"/>
</dbReference>
<dbReference type="Pfam" id="PF13927">
    <property type="entry name" value="Ig_3"/>
    <property type="match status" value="1"/>
</dbReference>
<sequence length="316" mass="34780">MPPNSGPTFKMKTIVWFVLVLGPLTAAGEVVFAEPGERATIKCGGNKDPLNLDWKRGQKLIIGYLRRGSPRRGREEIASRSRLLQANLMIDKVKKEDAGQFTCEADSKMYRHTLLVVSVSVSPSGELQLGSKATLQCQVEGLSPAPPVQWKRPGVDKPTESHTVKLNPVASSDAGTWECVFSQDGQIKNVSLVMKVKAPEPSTVSPSKTTEGNKKTCNNCGSNSKTSNDSRPLVLLGLSLWVWVGIGVGVGGLVAVSLMFGVTVLYKRIKRRKERHRRLKNSRQPLTTRQFCQCDHPTAAAKPQQERRREKPLLTE</sequence>